<evidence type="ECO:0000256" key="12">
    <source>
        <dbReference type="ARBA" id="ARBA00032144"/>
    </source>
</evidence>
<dbReference type="InterPro" id="IPR001841">
    <property type="entry name" value="Znf_RING"/>
</dbReference>
<dbReference type="GO" id="GO:0000045">
    <property type="term" value="P:autophagosome assembly"/>
    <property type="evidence" value="ECO:0007669"/>
    <property type="project" value="TreeGrafter"/>
</dbReference>
<keyword evidence="9 14" id="KW-0862">Zinc</keyword>
<feature type="domain" description="C3H1-type" evidence="17">
    <location>
        <begin position="170"/>
        <end position="198"/>
    </location>
</feature>
<dbReference type="PANTHER" id="PTHR12866">
    <property type="entry name" value="UBIQUITIN-LIKE-CONJUGATING ENZYME ATG3"/>
    <property type="match status" value="1"/>
</dbReference>
<keyword evidence="8" id="KW-0833">Ubl conjugation pathway</keyword>
<keyword evidence="5" id="KW-0963">Cytoplasm</keyword>
<gene>
    <name evidence="18" type="ORF">TGAM01_v208359</name>
</gene>
<protein>
    <recommendedName>
        <fullName evidence="3">Autophagy-related protein 3</fullName>
    </recommendedName>
    <alternativeName>
        <fullName evidence="12 13">Autophagy-related E2-like conjugation enzyme ATG3</fullName>
    </alternativeName>
</protein>
<dbReference type="EMBL" id="JPDN02000035">
    <property type="protein sequence ID" value="PON22673.1"/>
    <property type="molecule type" value="Genomic_DNA"/>
</dbReference>
<dbReference type="SMART" id="SM00184">
    <property type="entry name" value="RING"/>
    <property type="match status" value="1"/>
</dbReference>
<evidence type="ECO:0000256" key="11">
    <source>
        <dbReference type="ARBA" id="ARBA00023006"/>
    </source>
</evidence>
<organism evidence="18 19">
    <name type="scientific">Trichoderma gamsii</name>
    <dbReference type="NCBI Taxonomy" id="398673"/>
    <lineage>
        <taxon>Eukaryota</taxon>
        <taxon>Fungi</taxon>
        <taxon>Dikarya</taxon>
        <taxon>Ascomycota</taxon>
        <taxon>Pezizomycotina</taxon>
        <taxon>Sordariomycetes</taxon>
        <taxon>Hypocreomycetidae</taxon>
        <taxon>Hypocreales</taxon>
        <taxon>Hypocreaceae</taxon>
        <taxon>Trichoderma</taxon>
    </lineage>
</organism>
<dbReference type="GO" id="GO:0044804">
    <property type="term" value="P:nucleophagy"/>
    <property type="evidence" value="ECO:0007669"/>
    <property type="project" value="TreeGrafter"/>
</dbReference>
<feature type="compositionally biased region" description="Acidic residues" evidence="15">
    <location>
        <begin position="602"/>
        <end position="612"/>
    </location>
</feature>
<dbReference type="InterPro" id="IPR007135">
    <property type="entry name" value="Atg3/Atg10"/>
</dbReference>
<evidence type="ECO:0000313" key="18">
    <source>
        <dbReference type="EMBL" id="PON22673.1"/>
    </source>
</evidence>
<dbReference type="AlphaFoldDB" id="A0A2P4ZEG8"/>
<dbReference type="GO" id="GO:0005829">
    <property type="term" value="C:cytosol"/>
    <property type="evidence" value="ECO:0007669"/>
    <property type="project" value="TreeGrafter"/>
</dbReference>
<dbReference type="GO" id="GO:0000407">
    <property type="term" value="C:phagophore assembly site"/>
    <property type="evidence" value="ECO:0007669"/>
    <property type="project" value="TreeGrafter"/>
</dbReference>
<keyword evidence="4" id="KW-0813">Transport</keyword>
<dbReference type="Pfam" id="PF13923">
    <property type="entry name" value="zf-C3HC4_2"/>
    <property type="match status" value="1"/>
</dbReference>
<name>A0A2P4ZEG8_9HYPO</name>
<dbReference type="GeneID" id="29988428"/>
<evidence type="ECO:0000256" key="8">
    <source>
        <dbReference type="ARBA" id="ARBA00022786"/>
    </source>
</evidence>
<dbReference type="GO" id="GO:0019776">
    <property type="term" value="F:Atg8-family ligase activity"/>
    <property type="evidence" value="ECO:0007669"/>
    <property type="project" value="TreeGrafter"/>
</dbReference>
<evidence type="ECO:0000256" key="13">
    <source>
        <dbReference type="ARBA" id="ARBA00033139"/>
    </source>
</evidence>
<dbReference type="InterPro" id="IPR017907">
    <property type="entry name" value="Znf_RING_CS"/>
</dbReference>
<dbReference type="RefSeq" id="XP_024404919.1">
    <property type="nucleotide sequence ID" value="XM_024550311.1"/>
</dbReference>
<evidence type="ECO:0000256" key="15">
    <source>
        <dbReference type="SAM" id="MobiDB-lite"/>
    </source>
</evidence>
<proteinExistence type="inferred from homology"/>
<feature type="compositionally biased region" description="Acidic residues" evidence="15">
    <location>
        <begin position="39"/>
        <end position="49"/>
    </location>
</feature>
<evidence type="ECO:0000256" key="3">
    <source>
        <dbReference type="ARBA" id="ARBA00018067"/>
    </source>
</evidence>
<feature type="region of interest" description="Disordered" evidence="15">
    <location>
        <begin position="1"/>
        <end position="75"/>
    </location>
</feature>
<feature type="compositionally biased region" description="Basic residues" evidence="15">
    <location>
        <begin position="14"/>
        <end position="29"/>
    </location>
</feature>
<evidence type="ECO:0000256" key="7">
    <source>
        <dbReference type="ARBA" id="ARBA00022771"/>
    </source>
</evidence>
<reference evidence="18 19" key="1">
    <citation type="journal article" date="2016" name="Genome Announc.">
        <title>Draft Whole-Genome Sequence of Trichoderma gamsii T6085, a Promising Biocontrol Agent of Fusarium Head Blight on Wheat.</title>
        <authorList>
            <person name="Baroncelli R."/>
            <person name="Zapparata A."/>
            <person name="Piaggeschi G."/>
            <person name="Sarrocco S."/>
            <person name="Vannacci G."/>
        </authorList>
    </citation>
    <scope>NUCLEOTIDE SEQUENCE [LARGE SCALE GENOMIC DNA]</scope>
    <source>
        <strain evidence="18 19">T6085</strain>
    </source>
</reference>
<evidence type="ECO:0000256" key="1">
    <source>
        <dbReference type="ARBA" id="ARBA00004496"/>
    </source>
</evidence>
<dbReference type="InterPro" id="IPR013083">
    <property type="entry name" value="Znf_RING/FYVE/PHD"/>
</dbReference>
<evidence type="ECO:0000313" key="19">
    <source>
        <dbReference type="Proteomes" id="UP000054821"/>
    </source>
</evidence>
<dbReference type="PANTHER" id="PTHR12866:SF2">
    <property type="entry name" value="UBIQUITIN-LIKE-CONJUGATING ENZYME ATG3"/>
    <property type="match status" value="1"/>
</dbReference>
<evidence type="ECO:0000256" key="14">
    <source>
        <dbReference type="PROSITE-ProRule" id="PRU00723"/>
    </source>
</evidence>
<dbReference type="STRING" id="398673.A0A2P4ZEG8"/>
<keyword evidence="6 14" id="KW-0479">Metal-binding</keyword>
<dbReference type="InterPro" id="IPR036855">
    <property type="entry name" value="Znf_CCCH_sf"/>
</dbReference>
<dbReference type="Proteomes" id="UP000054821">
    <property type="component" value="Unassembled WGS sequence"/>
</dbReference>
<accession>A0A2P4ZEG8</accession>
<evidence type="ECO:0000256" key="10">
    <source>
        <dbReference type="ARBA" id="ARBA00022927"/>
    </source>
</evidence>
<evidence type="ECO:0000256" key="2">
    <source>
        <dbReference type="ARBA" id="ARBA00007683"/>
    </source>
</evidence>
<evidence type="ECO:0000256" key="5">
    <source>
        <dbReference type="ARBA" id="ARBA00022490"/>
    </source>
</evidence>
<evidence type="ECO:0000259" key="17">
    <source>
        <dbReference type="PROSITE" id="PS50103"/>
    </source>
</evidence>
<sequence length="649" mass="71989">MADTEADSAPVAIFKKRGAKGKANIRKRPATPPPAASDSDSDYSSSEDESGQRVKRRKKTAVVTATARGAASTNKDTSAVIYTADRSVPIADSNDATKHSNWYDENAKDALSTKNLLGSAARVPKDGQPDGTYKGLANQATFIQKNPDAPRKTVGPIKAPTNIRTVTAVEYNLGICKDYRKTGSCGFGDGCIYLHDRSDMKQGWQLDLEWEKVTKGKKNLGGTVVASANRDQAKEEEDDDEDWALLETIPWACPICEESYKEPIVTRCGHYFCLPCALQRYKKDPSCASAASSKSAKDRLQATMNYLYSTVNTLRDRYTPVTHTSTFRNTGQITPEEFVAAGDYLVYRFPTWSWSDADSEALRVSYLPAGKQFLVTRNVPCHRRLNDDFAGDAGHEESVVNDGDDFKSKGDVDDDGWLRTGGLASSQPLKAREVKTVDDAGNVGDDDLYGLDDDIPDMEDEEEDDAVLRIEPGNTARRTYNLYIMYTPYYRTPRLYLSGYQGNGHPLPPMKMMEDIVGDYKDKTVTLEEFPFFANHVRMASVHPCKHAPVMKSLLDRADAALRLRREKLRASKKQSVDGKDVEGLTSELGNLDVKGAQDAADKDEWEEVQENEVDDQEVAIRVDQYLVVFLKFMASVTPGIEHDFTMGV</sequence>
<keyword evidence="7 14" id="KW-0863">Zinc-finger</keyword>
<dbReference type="CDD" id="cd16539">
    <property type="entry name" value="RING-HC_RNF113A_B"/>
    <property type="match status" value="1"/>
</dbReference>
<dbReference type="GO" id="GO:0061723">
    <property type="term" value="P:glycophagy"/>
    <property type="evidence" value="ECO:0007669"/>
    <property type="project" value="TreeGrafter"/>
</dbReference>
<evidence type="ECO:0000259" key="16">
    <source>
        <dbReference type="PROSITE" id="PS50089"/>
    </source>
</evidence>
<dbReference type="GO" id="GO:0015031">
    <property type="term" value="P:protein transport"/>
    <property type="evidence" value="ECO:0007669"/>
    <property type="project" value="UniProtKB-KW"/>
</dbReference>
<dbReference type="SUPFAM" id="SSF90229">
    <property type="entry name" value="CCCH zinc finger"/>
    <property type="match status" value="1"/>
</dbReference>
<comment type="caution">
    <text evidence="18">The sequence shown here is derived from an EMBL/GenBank/DDBJ whole genome shotgun (WGS) entry which is preliminary data.</text>
</comment>
<evidence type="ECO:0000256" key="4">
    <source>
        <dbReference type="ARBA" id="ARBA00022448"/>
    </source>
</evidence>
<dbReference type="Gene3D" id="3.30.40.10">
    <property type="entry name" value="Zinc/RING finger domain, C3HC4 (zinc finger)"/>
    <property type="match status" value="1"/>
</dbReference>
<dbReference type="InterPro" id="IPR000571">
    <property type="entry name" value="Znf_CCCH"/>
</dbReference>
<dbReference type="SUPFAM" id="SSF57850">
    <property type="entry name" value="RING/U-box"/>
    <property type="match status" value="1"/>
</dbReference>
<feature type="zinc finger region" description="C3H1-type" evidence="14">
    <location>
        <begin position="170"/>
        <end position="198"/>
    </location>
</feature>
<comment type="similarity">
    <text evidence="2">Belongs to the ATG3 family.</text>
</comment>
<dbReference type="Pfam" id="PF03987">
    <property type="entry name" value="Autophagy_act_C"/>
    <property type="match status" value="1"/>
</dbReference>
<dbReference type="PROSITE" id="PS50089">
    <property type="entry name" value="ZF_RING_2"/>
    <property type="match status" value="1"/>
</dbReference>
<feature type="domain" description="RING-type" evidence="16">
    <location>
        <begin position="253"/>
        <end position="287"/>
    </location>
</feature>
<keyword evidence="19" id="KW-1185">Reference proteome</keyword>
<dbReference type="GO" id="GO:0000422">
    <property type="term" value="P:autophagy of mitochondrion"/>
    <property type="evidence" value="ECO:0007669"/>
    <property type="project" value="TreeGrafter"/>
</dbReference>
<evidence type="ECO:0000256" key="9">
    <source>
        <dbReference type="ARBA" id="ARBA00022833"/>
    </source>
</evidence>
<dbReference type="GO" id="GO:0008270">
    <property type="term" value="F:zinc ion binding"/>
    <property type="evidence" value="ECO:0007669"/>
    <property type="project" value="UniProtKB-KW"/>
</dbReference>
<dbReference type="PROSITE" id="PS00518">
    <property type="entry name" value="ZF_RING_1"/>
    <property type="match status" value="1"/>
</dbReference>
<keyword evidence="10" id="KW-0653">Protein transport</keyword>
<keyword evidence="11" id="KW-0072">Autophagy</keyword>
<dbReference type="PROSITE" id="PS50103">
    <property type="entry name" value="ZF_C3H1"/>
    <property type="match status" value="1"/>
</dbReference>
<evidence type="ECO:0000256" key="6">
    <source>
        <dbReference type="ARBA" id="ARBA00022723"/>
    </source>
</evidence>
<comment type="subcellular location">
    <subcellularLocation>
        <location evidence="1">Cytoplasm</location>
    </subcellularLocation>
</comment>
<feature type="region of interest" description="Disordered" evidence="15">
    <location>
        <begin position="593"/>
        <end position="612"/>
    </location>
</feature>